<dbReference type="InterPro" id="IPR007210">
    <property type="entry name" value="ABC_Gly_betaine_transp_sub-bd"/>
</dbReference>
<dbReference type="RefSeq" id="WP_320381252.1">
    <property type="nucleotide sequence ID" value="NZ_JAWDIQ010000003.1"/>
</dbReference>
<dbReference type="Pfam" id="PF04069">
    <property type="entry name" value="OpuAC"/>
    <property type="match status" value="1"/>
</dbReference>
<organism evidence="3 4">
    <name type="scientific">Paracerasibacillus soli</name>
    <dbReference type="NCBI Taxonomy" id="480284"/>
    <lineage>
        <taxon>Bacteria</taxon>
        <taxon>Bacillati</taxon>
        <taxon>Bacillota</taxon>
        <taxon>Bacilli</taxon>
        <taxon>Bacillales</taxon>
        <taxon>Bacillaceae</taxon>
        <taxon>Paracerasibacillus</taxon>
    </lineage>
</organism>
<dbReference type="SUPFAM" id="SSF53850">
    <property type="entry name" value="Periplasmic binding protein-like II"/>
    <property type="match status" value="1"/>
</dbReference>
<evidence type="ECO:0000313" key="4">
    <source>
        <dbReference type="Proteomes" id="UP001275315"/>
    </source>
</evidence>
<dbReference type="Gene3D" id="3.10.105.10">
    <property type="entry name" value="Dipeptide-binding Protein, Domain 3"/>
    <property type="match status" value="1"/>
</dbReference>
<evidence type="ECO:0000313" key="3">
    <source>
        <dbReference type="EMBL" id="MDY0410376.1"/>
    </source>
</evidence>
<feature type="chain" id="PRO_5046040461" evidence="1">
    <location>
        <begin position="24"/>
        <end position="174"/>
    </location>
</feature>
<feature type="signal peptide" evidence="1">
    <location>
        <begin position="1"/>
        <end position="23"/>
    </location>
</feature>
<reference evidence="3 4" key="1">
    <citation type="submission" date="2023-10" db="EMBL/GenBank/DDBJ databases">
        <title>Virgibacillus soli CC-YMP-6 genome.</title>
        <authorList>
            <person name="Miliotis G."/>
            <person name="Sengupta P."/>
            <person name="Hameed A."/>
            <person name="Chuvochina M."/>
            <person name="Mcdonagh F."/>
            <person name="Simpson A.C."/>
            <person name="Singh N.K."/>
            <person name="Rekha P.D."/>
            <person name="Raman K."/>
            <person name="Hugenholtz P."/>
            <person name="Venkateswaran K."/>
        </authorList>
    </citation>
    <scope>NUCLEOTIDE SEQUENCE [LARGE SCALE GENOMIC DNA]</scope>
    <source>
        <strain evidence="3 4">CC-YMP-6</strain>
    </source>
</reference>
<name>A0ABU5CVG3_9BACI</name>
<comment type="caution">
    <text evidence="3">The sequence shown here is derived from an EMBL/GenBank/DDBJ whole genome shotgun (WGS) entry which is preliminary data.</text>
</comment>
<dbReference type="EMBL" id="JAWDIQ010000003">
    <property type="protein sequence ID" value="MDY0410376.1"/>
    <property type="molecule type" value="Genomic_DNA"/>
</dbReference>
<evidence type="ECO:0000256" key="1">
    <source>
        <dbReference type="SAM" id="SignalP"/>
    </source>
</evidence>
<protein>
    <submittedName>
        <fullName evidence="3">Glycine betaine ABC transporter substrate-binding protein</fullName>
    </submittedName>
</protein>
<accession>A0ABU5CVG3</accession>
<keyword evidence="4" id="KW-1185">Reference proteome</keyword>
<dbReference type="Proteomes" id="UP001275315">
    <property type="component" value="Unassembled WGS sequence"/>
</dbReference>
<dbReference type="PROSITE" id="PS51257">
    <property type="entry name" value="PROKAR_LIPOPROTEIN"/>
    <property type="match status" value="1"/>
</dbReference>
<dbReference type="Gene3D" id="3.40.190.100">
    <property type="entry name" value="Glycine betaine-binding periplasmic protein, domain 2"/>
    <property type="match status" value="1"/>
</dbReference>
<feature type="domain" description="ABC-type glycine betaine transport system substrate-binding" evidence="2">
    <location>
        <begin position="33"/>
        <end position="160"/>
    </location>
</feature>
<sequence length="174" mass="19566">MPKFRMISITLILFLSLLLVGCANDEKDSDKSEENLGEVLEYTITGIEPGAGLTQLAKDTLEEYDNLKGWKLEESSTAGMTTLLGEAIDNEEPIVITGWSPHWMFAAYDLKFLEDPKGTLGEIEGIHTIVRKDLEKDMPHAYKILDAFQWEVEDMEAVMLMNKIVLLMKLPKSG</sequence>
<evidence type="ECO:0000259" key="2">
    <source>
        <dbReference type="Pfam" id="PF04069"/>
    </source>
</evidence>
<gene>
    <name evidence="3" type="ORF">RWD45_19770</name>
</gene>
<keyword evidence="1" id="KW-0732">Signal</keyword>
<proteinExistence type="predicted"/>